<feature type="transmembrane region" description="Helical" evidence="8">
    <location>
        <begin position="430"/>
        <end position="448"/>
    </location>
</feature>
<evidence type="ECO:0000259" key="9">
    <source>
        <dbReference type="PROSITE" id="PS50850"/>
    </source>
</evidence>
<dbReference type="InterPro" id="IPR050814">
    <property type="entry name" value="Myo-inositol_Transporter"/>
</dbReference>
<dbReference type="PANTHER" id="PTHR48020">
    <property type="entry name" value="PROTON MYO-INOSITOL COTRANSPORTER"/>
    <property type="match status" value="1"/>
</dbReference>
<organism evidence="10 11">
    <name type="scientific">Endocarpon pusillum (strain Z07020 / HMAS-L-300199)</name>
    <name type="common">Lichen-forming fungus</name>
    <dbReference type="NCBI Taxonomy" id="1263415"/>
    <lineage>
        <taxon>Eukaryota</taxon>
        <taxon>Fungi</taxon>
        <taxon>Dikarya</taxon>
        <taxon>Ascomycota</taxon>
        <taxon>Pezizomycotina</taxon>
        <taxon>Eurotiomycetes</taxon>
        <taxon>Chaetothyriomycetidae</taxon>
        <taxon>Verrucariales</taxon>
        <taxon>Verrucariaceae</taxon>
        <taxon>Endocarpon</taxon>
    </lineage>
</organism>
<evidence type="ECO:0000256" key="8">
    <source>
        <dbReference type="SAM" id="Phobius"/>
    </source>
</evidence>
<dbReference type="PANTHER" id="PTHR48020:SF40">
    <property type="entry name" value="MAJOR FACILITATOR SUPERFAMILY (MFS) PROFILE DOMAIN-CONTAINING PROTEIN"/>
    <property type="match status" value="1"/>
</dbReference>
<evidence type="ECO:0000313" key="10">
    <source>
        <dbReference type="EMBL" id="ERF73758.1"/>
    </source>
</evidence>
<evidence type="ECO:0000256" key="5">
    <source>
        <dbReference type="ARBA" id="ARBA00022989"/>
    </source>
</evidence>
<dbReference type="OrthoDB" id="6339427at2759"/>
<comment type="subcellular location">
    <subcellularLocation>
        <location evidence="1">Membrane</location>
        <topology evidence="1">Multi-pass membrane protein</topology>
    </subcellularLocation>
</comment>
<keyword evidence="4 8" id="KW-0812">Transmembrane</keyword>
<gene>
    <name evidence="10" type="ORF">EPUS_01012</name>
</gene>
<dbReference type="PRINTS" id="PR00171">
    <property type="entry name" value="SUGRTRNSPORT"/>
</dbReference>
<dbReference type="PROSITE" id="PS50850">
    <property type="entry name" value="MFS"/>
    <property type="match status" value="1"/>
</dbReference>
<dbReference type="GeneID" id="19236071"/>
<keyword evidence="5 8" id="KW-1133">Transmembrane helix</keyword>
<dbReference type="SUPFAM" id="SSF103473">
    <property type="entry name" value="MFS general substrate transporter"/>
    <property type="match status" value="1"/>
</dbReference>
<feature type="transmembrane region" description="Helical" evidence="8">
    <location>
        <begin position="55"/>
        <end position="74"/>
    </location>
</feature>
<dbReference type="RefSeq" id="XP_007800761.1">
    <property type="nucleotide sequence ID" value="XM_007802570.1"/>
</dbReference>
<feature type="transmembrane region" description="Helical" evidence="8">
    <location>
        <begin position="398"/>
        <end position="418"/>
    </location>
</feature>
<keyword evidence="3" id="KW-0813">Transport</keyword>
<dbReference type="GO" id="GO:0016020">
    <property type="term" value="C:membrane"/>
    <property type="evidence" value="ECO:0007669"/>
    <property type="project" value="UniProtKB-SubCell"/>
</dbReference>
<dbReference type="GO" id="GO:0015791">
    <property type="term" value="P:polyol transmembrane transport"/>
    <property type="evidence" value="ECO:0007669"/>
    <property type="project" value="UniProtKB-ARBA"/>
</dbReference>
<evidence type="ECO:0000256" key="2">
    <source>
        <dbReference type="ARBA" id="ARBA00010992"/>
    </source>
</evidence>
<name>U1GNA3_ENDPU</name>
<dbReference type="HOGENOM" id="CLU_001265_43_3_1"/>
<feature type="region of interest" description="Disordered" evidence="7">
    <location>
        <begin position="130"/>
        <end position="158"/>
    </location>
</feature>
<feature type="transmembrane region" description="Helical" evidence="8">
    <location>
        <begin position="331"/>
        <end position="351"/>
    </location>
</feature>
<dbReference type="GO" id="GO:0022857">
    <property type="term" value="F:transmembrane transporter activity"/>
    <property type="evidence" value="ECO:0007669"/>
    <property type="project" value="InterPro"/>
</dbReference>
<dbReference type="Proteomes" id="UP000019373">
    <property type="component" value="Unassembled WGS sequence"/>
</dbReference>
<dbReference type="Pfam" id="PF00083">
    <property type="entry name" value="Sugar_tr"/>
    <property type="match status" value="2"/>
</dbReference>
<feature type="region of interest" description="Disordered" evidence="7">
    <location>
        <begin position="572"/>
        <end position="601"/>
    </location>
</feature>
<dbReference type="InterPro" id="IPR005828">
    <property type="entry name" value="MFS_sugar_transport-like"/>
</dbReference>
<dbReference type="eggNOG" id="KOG0254">
    <property type="taxonomic scope" value="Eukaryota"/>
</dbReference>
<dbReference type="GO" id="GO:0015798">
    <property type="term" value="P:myo-inositol transport"/>
    <property type="evidence" value="ECO:0007669"/>
    <property type="project" value="UniProtKB-ARBA"/>
</dbReference>
<keyword evidence="6 8" id="KW-0472">Membrane</keyword>
<evidence type="ECO:0000256" key="4">
    <source>
        <dbReference type="ARBA" id="ARBA00022692"/>
    </source>
</evidence>
<proteinExistence type="inferred from homology"/>
<dbReference type="EMBL" id="KE720941">
    <property type="protein sequence ID" value="ERF73758.1"/>
    <property type="molecule type" value="Genomic_DNA"/>
</dbReference>
<comment type="similarity">
    <text evidence="2">Belongs to the major facilitator superfamily. Sugar transporter (TC 2.A.1.1) family.</text>
</comment>
<feature type="transmembrane region" description="Helical" evidence="8">
    <location>
        <begin position="460"/>
        <end position="484"/>
    </location>
</feature>
<dbReference type="AlphaFoldDB" id="U1GNA3"/>
<keyword evidence="11" id="KW-1185">Reference proteome</keyword>
<feature type="transmembrane region" description="Helical" evidence="8">
    <location>
        <begin position="363"/>
        <end position="386"/>
    </location>
</feature>
<dbReference type="InterPro" id="IPR020846">
    <property type="entry name" value="MFS_dom"/>
</dbReference>
<feature type="compositionally biased region" description="Basic and acidic residues" evidence="7">
    <location>
        <begin position="130"/>
        <end position="146"/>
    </location>
</feature>
<dbReference type="InterPro" id="IPR003663">
    <property type="entry name" value="Sugar/inositol_transpt"/>
</dbReference>
<protein>
    <recommendedName>
        <fullName evidence="9">Major facilitator superfamily (MFS) profile domain-containing protein</fullName>
    </recommendedName>
</protein>
<evidence type="ECO:0000256" key="1">
    <source>
        <dbReference type="ARBA" id="ARBA00004141"/>
    </source>
</evidence>
<reference evidence="11" key="1">
    <citation type="journal article" date="2014" name="BMC Genomics">
        <title>Genome characteristics reveal the impact of lichenization on lichen-forming fungus Endocarpon pusillum Hedwig (Verrucariales, Ascomycota).</title>
        <authorList>
            <person name="Wang Y.-Y."/>
            <person name="Liu B."/>
            <person name="Zhang X.-Y."/>
            <person name="Zhou Q.-M."/>
            <person name="Zhang T."/>
            <person name="Li H."/>
            <person name="Yu Y.-F."/>
            <person name="Zhang X.-L."/>
            <person name="Hao X.-Y."/>
            <person name="Wang M."/>
            <person name="Wang L."/>
            <person name="Wei J.-C."/>
        </authorList>
    </citation>
    <scope>NUCLEOTIDE SEQUENCE [LARGE SCALE GENOMIC DNA]</scope>
    <source>
        <strain evidence="11">Z07020 / HMAS-L-300199</strain>
    </source>
</reference>
<feature type="transmembrane region" description="Helical" evidence="8">
    <location>
        <begin position="253"/>
        <end position="284"/>
    </location>
</feature>
<evidence type="ECO:0000313" key="11">
    <source>
        <dbReference type="Proteomes" id="UP000019373"/>
    </source>
</evidence>
<accession>U1GNA3</accession>
<evidence type="ECO:0000256" key="7">
    <source>
        <dbReference type="SAM" id="MobiDB-lite"/>
    </source>
</evidence>
<evidence type="ECO:0000256" key="6">
    <source>
        <dbReference type="ARBA" id="ARBA00023136"/>
    </source>
</evidence>
<feature type="domain" description="Major facilitator superfamily (MFS) profile" evidence="9">
    <location>
        <begin position="1"/>
        <end position="489"/>
    </location>
</feature>
<evidence type="ECO:0000256" key="3">
    <source>
        <dbReference type="ARBA" id="ARBA00022448"/>
    </source>
</evidence>
<feature type="region of interest" description="Disordered" evidence="7">
    <location>
        <begin position="171"/>
        <end position="193"/>
    </location>
</feature>
<dbReference type="InterPro" id="IPR036259">
    <property type="entry name" value="MFS_trans_sf"/>
</dbReference>
<sequence length="601" mass="67693">MIVQIPVSVYAAEVAPSHIRGSLVMNWQLFDALGIFCGFTANLAVSQLGPLAWRFQTASAFLPTIMMLTLIFVCPESPRFYMKRGAKYYGEAYKSLLHLRGLPLLAAKELFYCHLQIELEKKLLSPKSHDAEQRLKAHEEPREFHANDQPGLRSRKARSVDHCSTHAEVYRSPSVANEESTEASKDGASEDQGNRSKILTLEFRNRRHSVRSKNNCMHLWHRFIAPQSHSINYWQKLGQLFTKGRIRRVTSRAALALALLIVDQATIAAGVCMISQQLCGVNALAFYSSTLFRDAQAPGIDALWLSWGIGLVNFVSGLPAYWLIDRYGRRFLLLITIPGLALSMLAAAFSFNIPEEQQKAHTGVISLFWFIFMAIYSLGMGPVPFSLSAEVFPLENRVVGMSFAVFLNFLGAGILTLVVPPLTDVKHTKILSVFAGAHPSCLTPFIIINRVSNTDLRCDTALNVVAFILVFFFGMLLMLLHFLAMPLTEPTVRETAGATLSRTPGNLNPMSLEELNYIFGVRNFEHIEYQVKTVVPWAFNRYIRRMDPPECPEHPKQLYKWAWEVEKSRKEKQQQQEAQALQMEEEQEANAGGVGEIERIP</sequence>
<dbReference type="Gene3D" id="1.20.1250.20">
    <property type="entry name" value="MFS general substrate transporter like domains"/>
    <property type="match status" value="2"/>
</dbReference>
<feature type="compositionally biased region" description="Basic and acidic residues" evidence="7">
    <location>
        <begin position="182"/>
        <end position="193"/>
    </location>
</feature>
<feature type="transmembrane region" description="Helical" evidence="8">
    <location>
        <begin position="304"/>
        <end position="324"/>
    </location>
</feature>